<feature type="compositionally biased region" description="Low complexity" evidence="1">
    <location>
        <begin position="1"/>
        <end position="15"/>
    </location>
</feature>
<evidence type="ECO:0000256" key="1">
    <source>
        <dbReference type="SAM" id="MobiDB-lite"/>
    </source>
</evidence>
<evidence type="ECO:0000313" key="2">
    <source>
        <dbReference type="EMBL" id="KAL0426750.1"/>
    </source>
</evidence>
<feature type="compositionally biased region" description="Basic residues" evidence="1">
    <location>
        <begin position="104"/>
        <end position="122"/>
    </location>
</feature>
<reference evidence="2" key="1">
    <citation type="submission" date="2020-06" db="EMBL/GenBank/DDBJ databases">
        <authorList>
            <person name="Li T."/>
            <person name="Hu X."/>
            <person name="Zhang T."/>
            <person name="Song X."/>
            <person name="Zhang H."/>
            <person name="Dai N."/>
            <person name="Sheng W."/>
            <person name="Hou X."/>
            <person name="Wei L."/>
        </authorList>
    </citation>
    <scope>NUCLEOTIDE SEQUENCE</scope>
    <source>
        <strain evidence="2">KEN1</strain>
        <tissue evidence="2">Leaf</tissue>
    </source>
</reference>
<gene>
    <name evidence="2" type="ORF">Slati_2849800</name>
</gene>
<protein>
    <submittedName>
        <fullName evidence="2">Uncharacterized protein</fullName>
    </submittedName>
</protein>
<feature type="region of interest" description="Disordered" evidence="1">
    <location>
        <begin position="93"/>
        <end position="122"/>
    </location>
</feature>
<sequence>MRTSSFGSSSKYSRSFDLPEVQREPPLYGAMLPVYLNDLRRNVNGDEMVEVTLELDDNSVVLCSVAPPRRRQPVRMPKTSRPLTVSYSGVHRRRRSCGGCSRGGGRRRRGRRRPTRRISTRRQWCRRVS</sequence>
<organism evidence="2">
    <name type="scientific">Sesamum latifolium</name>
    <dbReference type="NCBI Taxonomy" id="2727402"/>
    <lineage>
        <taxon>Eukaryota</taxon>
        <taxon>Viridiplantae</taxon>
        <taxon>Streptophyta</taxon>
        <taxon>Embryophyta</taxon>
        <taxon>Tracheophyta</taxon>
        <taxon>Spermatophyta</taxon>
        <taxon>Magnoliopsida</taxon>
        <taxon>eudicotyledons</taxon>
        <taxon>Gunneridae</taxon>
        <taxon>Pentapetalae</taxon>
        <taxon>asterids</taxon>
        <taxon>lamiids</taxon>
        <taxon>Lamiales</taxon>
        <taxon>Pedaliaceae</taxon>
        <taxon>Sesamum</taxon>
    </lineage>
</organism>
<accession>A0AAW2VER0</accession>
<proteinExistence type="predicted"/>
<reference evidence="2" key="2">
    <citation type="journal article" date="2024" name="Plant">
        <title>Genomic evolution and insights into agronomic trait innovations of Sesamum species.</title>
        <authorList>
            <person name="Miao H."/>
            <person name="Wang L."/>
            <person name="Qu L."/>
            <person name="Liu H."/>
            <person name="Sun Y."/>
            <person name="Le M."/>
            <person name="Wang Q."/>
            <person name="Wei S."/>
            <person name="Zheng Y."/>
            <person name="Lin W."/>
            <person name="Duan Y."/>
            <person name="Cao H."/>
            <person name="Xiong S."/>
            <person name="Wang X."/>
            <person name="Wei L."/>
            <person name="Li C."/>
            <person name="Ma Q."/>
            <person name="Ju M."/>
            <person name="Zhao R."/>
            <person name="Li G."/>
            <person name="Mu C."/>
            <person name="Tian Q."/>
            <person name="Mei H."/>
            <person name="Zhang T."/>
            <person name="Gao T."/>
            <person name="Zhang H."/>
        </authorList>
    </citation>
    <scope>NUCLEOTIDE SEQUENCE</scope>
    <source>
        <strain evidence="2">KEN1</strain>
    </source>
</reference>
<dbReference type="EMBL" id="JACGWN010000010">
    <property type="protein sequence ID" value="KAL0426750.1"/>
    <property type="molecule type" value="Genomic_DNA"/>
</dbReference>
<comment type="caution">
    <text evidence="2">The sequence shown here is derived from an EMBL/GenBank/DDBJ whole genome shotgun (WGS) entry which is preliminary data.</text>
</comment>
<feature type="region of interest" description="Disordered" evidence="1">
    <location>
        <begin position="1"/>
        <end position="20"/>
    </location>
</feature>
<dbReference type="AlphaFoldDB" id="A0AAW2VER0"/>
<name>A0AAW2VER0_9LAMI</name>